<evidence type="ECO:0000313" key="1">
    <source>
        <dbReference type="EMBL" id="GIY84865.1"/>
    </source>
</evidence>
<dbReference type="AlphaFoldDB" id="A0AAV4WPL9"/>
<dbReference type="Proteomes" id="UP001054837">
    <property type="component" value="Unassembled WGS sequence"/>
</dbReference>
<evidence type="ECO:0000313" key="2">
    <source>
        <dbReference type="Proteomes" id="UP001054837"/>
    </source>
</evidence>
<reference evidence="1 2" key="1">
    <citation type="submission" date="2021-06" db="EMBL/GenBank/DDBJ databases">
        <title>Caerostris darwini draft genome.</title>
        <authorList>
            <person name="Kono N."/>
            <person name="Arakawa K."/>
        </authorList>
    </citation>
    <scope>NUCLEOTIDE SEQUENCE [LARGE SCALE GENOMIC DNA]</scope>
</reference>
<organism evidence="1 2">
    <name type="scientific">Caerostris darwini</name>
    <dbReference type="NCBI Taxonomy" id="1538125"/>
    <lineage>
        <taxon>Eukaryota</taxon>
        <taxon>Metazoa</taxon>
        <taxon>Ecdysozoa</taxon>
        <taxon>Arthropoda</taxon>
        <taxon>Chelicerata</taxon>
        <taxon>Arachnida</taxon>
        <taxon>Araneae</taxon>
        <taxon>Araneomorphae</taxon>
        <taxon>Entelegynae</taxon>
        <taxon>Araneoidea</taxon>
        <taxon>Araneidae</taxon>
        <taxon>Caerostris</taxon>
    </lineage>
</organism>
<protein>
    <submittedName>
        <fullName evidence="1">Uncharacterized protein</fullName>
    </submittedName>
</protein>
<name>A0AAV4WPL9_9ARAC</name>
<dbReference type="EMBL" id="BPLQ01014974">
    <property type="protein sequence ID" value="GIY84865.1"/>
    <property type="molecule type" value="Genomic_DNA"/>
</dbReference>
<sequence>MLKKTTINSSHDKVNNIVKNILYLVISSSGNLTKEIENEILDCDDVTRGRKQLLKEPDSNQAKCSERTETSERQLLFKEPDSVRDKIYESTPTTIVPVIDISDDEEVYQNTVEENQSSDDNAEKLLKVTEIRKETFDSPDTDARLHLLTI</sequence>
<comment type="caution">
    <text evidence="1">The sequence shown here is derived from an EMBL/GenBank/DDBJ whole genome shotgun (WGS) entry which is preliminary data.</text>
</comment>
<keyword evidence="2" id="KW-1185">Reference proteome</keyword>
<accession>A0AAV4WPL9</accession>
<gene>
    <name evidence="1" type="ORF">CDAR_209091</name>
</gene>
<proteinExistence type="predicted"/>